<dbReference type="Pfam" id="PF02754">
    <property type="entry name" value="CCG"/>
    <property type="match status" value="1"/>
</dbReference>
<accession>A0A382YGW5</accession>
<sequence length="164" mass="17869">VFYQELLHDYPDLLSIASATAPKVFELSEFIVDVIGMEKLSPNPSNPLSKTTYHESCHLRRELGARTQARTLIKALPSVDLIEMKQAEVCCGFGGTFAVKYSDISGAMLQDKVAHISDTGADTVVSCDSGCLMQIGGGLEMQKRPIRPMHIAQILDKALVDSTI</sequence>
<dbReference type="PANTHER" id="PTHR30296">
    <property type="entry name" value="UNCHARACTERIZED PROTEIN YKGE"/>
    <property type="match status" value="1"/>
</dbReference>
<dbReference type="GO" id="GO:0016491">
    <property type="term" value="F:oxidoreductase activity"/>
    <property type="evidence" value="ECO:0007669"/>
    <property type="project" value="UniProtKB-ARBA"/>
</dbReference>
<dbReference type="EMBL" id="UINC01175230">
    <property type="protein sequence ID" value="SVD81748.1"/>
    <property type="molecule type" value="Genomic_DNA"/>
</dbReference>
<organism evidence="2">
    <name type="scientific">marine metagenome</name>
    <dbReference type="NCBI Taxonomy" id="408172"/>
    <lineage>
        <taxon>unclassified sequences</taxon>
        <taxon>metagenomes</taxon>
        <taxon>ecological metagenomes</taxon>
    </lineage>
</organism>
<gene>
    <name evidence="2" type="ORF">METZ01_LOCUS434602</name>
</gene>
<dbReference type="PANTHER" id="PTHR30296:SF0">
    <property type="entry name" value="LACTATE UTILIZATION PROTEIN A"/>
    <property type="match status" value="1"/>
</dbReference>
<dbReference type="InterPro" id="IPR004017">
    <property type="entry name" value="Cys_rich_dom"/>
</dbReference>
<reference evidence="2" key="1">
    <citation type="submission" date="2018-05" db="EMBL/GenBank/DDBJ databases">
        <authorList>
            <person name="Lanie J.A."/>
            <person name="Ng W.-L."/>
            <person name="Kazmierczak K.M."/>
            <person name="Andrzejewski T.M."/>
            <person name="Davidsen T.M."/>
            <person name="Wayne K.J."/>
            <person name="Tettelin H."/>
            <person name="Glass J.I."/>
            <person name="Rusch D."/>
            <person name="Podicherti R."/>
            <person name="Tsui H.-C.T."/>
            <person name="Winkler M.E."/>
        </authorList>
    </citation>
    <scope>NUCLEOTIDE SEQUENCE</scope>
</reference>
<protein>
    <recommendedName>
        <fullName evidence="1">Cysteine-rich domain-containing protein</fullName>
    </recommendedName>
</protein>
<dbReference type="GO" id="GO:0005829">
    <property type="term" value="C:cytosol"/>
    <property type="evidence" value="ECO:0007669"/>
    <property type="project" value="TreeGrafter"/>
</dbReference>
<dbReference type="AlphaFoldDB" id="A0A382YGW5"/>
<proteinExistence type="predicted"/>
<feature type="domain" description="Cysteine-rich" evidence="1">
    <location>
        <begin position="52"/>
        <end position="135"/>
    </location>
</feature>
<evidence type="ECO:0000313" key="2">
    <source>
        <dbReference type="EMBL" id="SVD81748.1"/>
    </source>
</evidence>
<feature type="non-terminal residue" evidence="2">
    <location>
        <position position="1"/>
    </location>
</feature>
<evidence type="ECO:0000259" key="1">
    <source>
        <dbReference type="Pfam" id="PF02754"/>
    </source>
</evidence>
<name>A0A382YGW5_9ZZZZ</name>